<feature type="binding site" evidence="8">
    <location>
        <position position="41"/>
    </location>
    <ligand>
        <name>ATP</name>
        <dbReference type="ChEBI" id="CHEBI:30616"/>
    </ligand>
</feature>
<evidence type="ECO:0000256" key="9">
    <source>
        <dbReference type="SAM" id="MobiDB-lite"/>
    </source>
</evidence>
<keyword evidence="7 8" id="KW-0067">ATP-binding</keyword>
<dbReference type="SUPFAM" id="SSF54236">
    <property type="entry name" value="Ubiquitin-like"/>
    <property type="match status" value="1"/>
</dbReference>
<dbReference type="PANTHER" id="PTHR22969">
    <property type="entry name" value="IKB KINASE"/>
    <property type="match status" value="1"/>
</dbReference>
<feature type="region of interest" description="Disordered" evidence="9">
    <location>
        <begin position="696"/>
        <end position="720"/>
    </location>
</feature>
<dbReference type="Gene3D" id="3.30.200.20">
    <property type="entry name" value="Phosphorylase Kinase, domain 1"/>
    <property type="match status" value="1"/>
</dbReference>
<keyword evidence="4" id="KW-0808">Transferase</keyword>
<keyword evidence="2" id="KW-0963">Cytoplasm</keyword>
<dbReference type="OrthoDB" id="10013850at2759"/>
<dbReference type="InterPro" id="IPR011009">
    <property type="entry name" value="Kinase-like_dom_sf"/>
</dbReference>
<dbReference type="SMART" id="SM00220">
    <property type="entry name" value="S_TKc"/>
    <property type="match status" value="1"/>
</dbReference>
<dbReference type="InterPro" id="IPR000719">
    <property type="entry name" value="Prot_kinase_dom"/>
</dbReference>
<dbReference type="Pfam" id="PF00069">
    <property type="entry name" value="Pkinase"/>
    <property type="match status" value="1"/>
</dbReference>
<evidence type="ECO:0000256" key="4">
    <source>
        <dbReference type="ARBA" id="ARBA00022679"/>
    </source>
</evidence>
<feature type="domain" description="Ubiquitin-like" evidence="11">
    <location>
        <begin position="326"/>
        <end position="372"/>
    </location>
</feature>
<dbReference type="GO" id="GO:0004674">
    <property type="term" value="F:protein serine/threonine kinase activity"/>
    <property type="evidence" value="ECO:0007669"/>
    <property type="project" value="UniProtKB-KW"/>
</dbReference>
<evidence type="ECO:0000256" key="5">
    <source>
        <dbReference type="ARBA" id="ARBA00022741"/>
    </source>
</evidence>
<dbReference type="OMA" id="DEYANCE"/>
<reference evidence="13 14" key="1">
    <citation type="submission" date="2025-04" db="UniProtKB">
        <authorList>
            <consortium name="RefSeq"/>
        </authorList>
    </citation>
    <scope>IDENTIFICATION</scope>
</reference>
<evidence type="ECO:0000256" key="8">
    <source>
        <dbReference type="PROSITE-ProRule" id="PRU10141"/>
    </source>
</evidence>
<dbReference type="GO" id="GO:0005737">
    <property type="term" value="C:cytoplasm"/>
    <property type="evidence" value="ECO:0007669"/>
    <property type="project" value="UniProtKB-SubCell"/>
</dbReference>
<accession>A0A9U8EDW7</accession>
<dbReference type="Gene3D" id="1.10.510.10">
    <property type="entry name" value="Transferase(Phosphotransferase) domain 1"/>
    <property type="match status" value="1"/>
</dbReference>
<dbReference type="InterPro" id="IPR000626">
    <property type="entry name" value="Ubiquitin-like_dom"/>
</dbReference>
<dbReference type="PROSITE" id="PS00107">
    <property type="entry name" value="PROTEIN_KINASE_ATP"/>
    <property type="match status" value="1"/>
</dbReference>
<dbReference type="Gene3D" id="3.10.20.90">
    <property type="entry name" value="Phosphatidylinositol 3-kinase Catalytic Subunit, Chain A, domain 1"/>
    <property type="match status" value="1"/>
</dbReference>
<dbReference type="CDD" id="cd12219">
    <property type="entry name" value="Ubl_TBK1_like"/>
    <property type="match status" value="1"/>
</dbReference>
<dbReference type="KEGG" id="bgt:106068715"/>
<dbReference type="PROSITE" id="PS50011">
    <property type="entry name" value="PROTEIN_KINASE_DOM"/>
    <property type="match status" value="1"/>
</dbReference>
<dbReference type="InterPro" id="IPR051180">
    <property type="entry name" value="IKK"/>
</dbReference>
<evidence type="ECO:0000259" key="10">
    <source>
        <dbReference type="PROSITE" id="PS50011"/>
    </source>
</evidence>
<evidence type="ECO:0000256" key="6">
    <source>
        <dbReference type="ARBA" id="ARBA00022777"/>
    </source>
</evidence>
<evidence type="ECO:0000256" key="1">
    <source>
        <dbReference type="ARBA" id="ARBA00004496"/>
    </source>
</evidence>
<dbReference type="PANTHER" id="PTHR22969:SF15">
    <property type="entry name" value="FI05319P"/>
    <property type="match status" value="1"/>
</dbReference>
<dbReference type="RefSeq" id="XP_013083625.2">
    <property type="nucleotide sequence ID" value="XM_013228171.2"/>
</dbReference>
<dbReference type="InterPro" id="IPR029071">
    <property type="entry name" value="Ubiquitin-like_domsf"/>
</dbReference>
<evidence type="ECO:0000313" key="15">
    <source>
        <dbReference type="RefSeq" id="XP_013083628.2"/>
    </source>
</evidence>
<evidence type="ECO:0000256" key="3">
    <source>
        <dbReference type="ARBA" id="ARBA00022527"/>
    </source>
</evidence>
<dbReference type="GO" id="GO:0005524">
    <property type="term" value="F:ATP binding"/>
    <property type="evidence" value="ECO:0007669"/>
    <property type="project" value="UniProtKB-UniRule"/>
</dbReference>
<evidence type="ECO:0000259" key="11">
    <source>
        <dbReference type="PROSITE" id="PS50053"/>
    </source>
</evidence>
<dbReference type="Pfam" id="PF18394">
    <property type="entry name" value="TBK1_CCD1"/>
    <property type="match status" value="1"/>
</dbReference>
<dbReference type="GO" id="GO:0006950">
    <property type="term" value="P:response to stress"/>
    <property type="evidence" value="ECO:0007669"/>
    <property type="project" value="UniProtKB-ARBA"/>
</dbReference>
<dbReference type="SUPFAM" id="SSF56112">
    <property type="entry name" value="Protein kinase-like (PK-like)"/>
    <property type="match status" value="1"/>
</dbReference>
<dbReference type="FunFam" id="3.30.200.20:FF:000106">
    <property type="entry name" value="serine/threonine-protein kinase TBK1 isoform X1"/>
    <property type="match status" value="1"/>
</dbReference>
<dbReference type="AlphaFoldDB" id="A0A9U8EDW7"/>
<name>A0A9U8EDW7_BIOGL</name>
<dbReference type="GO" id="GO:0010628">
    <property type="term" value="P:positive regulation of gene expression"/>
    <property type="evidence" value="ECO:0007669"/>
    <property type="project" value="UniProtKB-ARBA"/>
</dbReference>
<sequence>MSTIRGSASFVWDTNKMLGQGATSTVYMGRNKKTGEEVAIKVFNQQSYHRPYAVQMREFDVMKKLSHENVVKLLTIEEELPSRARVIVMEYCTHGSLYNLLDQPENSFGLSEEELLNVLKQVTAGVKHLRDNDIIHRDIKPGNILRSVAPDGTSVYKLTDFGAARELQQDEEFISLYGTDEYLHPDMYERAVLRRAKGQQFGVYVDLWSLGVTFYHAATGNLPFRPYGGRRNKETMHMITAKKEHGVISGVQEQQNGPIKWERDLPPTCRLSGGLKALITSFLADLLEKDPDRTIGFDEYFNRVDDIISRRPYHVFNPFSFSLLLIYARPKDDMSQLRQLITDQTGIPGGAQLLMHEGKVLKDESREPVSSYIRNISSDNPIIVFNKLPEFRGFFKPHYGSFKDVPQETNVATDYPLAKRNFACLHSAKNTVKTLLHNDMLTTKAVKMYSKYVHEKCCQLENTMDHLVRACSDVRLWKDQLFMSIGMQAGMFNMLTTSNLKPNGIDLAGRVNMLQTIHKTGNRECTQMCTGMQSKLDKAMALLQDIKAGHMIDADWDPSKGCLPSDKCIEKMDFMIQRLLKIMNSFREDRAKQQLNNNDEQIHRFDKNKMKEICVTAMTLVDDDCTKKALHLFSAFKQLYCKAVQINDAGERLEILMSEISHEHGRLVNKLKVSGKNCISQMDVCMVALGQSSAVPNGDSSEVAEITPPASDQPSVRPSRQERLDTVLDSLQSTRSSLEEVRALITENTTLMEKFNSLGEPTEDYKSWEYVP</sequence>
<gene>
    <name evidence="13 14 15" type="primary">LOC106068715</name>
</gene>
<dbReference type="GO" id="GO:0009967">
    <property type="term" value="P:positive regulation of signal transduction"/>
    <property type="evidence" value="ECO:0007669"/>
    <property type="project" value="UniProtKB-ARBA"/>
</dbReference>
<proteinExistence type="predicted"/>
<dbReference type="RefSeq" id="XP_013083626.2">
    <property type="nucleotide sequence ID" value="XM_013228172.2"/>
</dbReference>
<dbReference type="GO" id="GO:0045089">
    <property type="term" value="P:positive regulation of innate immune response"/>
    <property type="evidence" value="ECO:0007669"/>
    <property type="project" value="UniProtKB-ARBA"/>
</dbReference>
<dbReference type="GeneID" id="106068715"/>
<dbReference type="Gene3D" id="1.20.1270.420">
    <property type="match status" value="1"/>
</dbReference>
<evidence type="ECO:0000256" key="2">
    <source>
        <dbReference type="ARBA" id="ARBA00022490"/>
    </source>
</evidence>
<evidence type="ECO:0000313" key="12">
    <source>
        <dbReference type="Proteomes" id="UP001165740"/>
    </source>
</evidence>
<organism evidence="12 15">
    <name type="scientific">Biomphalaria glabrata</name>
    <name type="common">Bloodfluke planorb</name>
    <name type="synonym">Freshwater snail</name>
    <dbReference type="NCBI Taxonomy" id="6526"/>
    <lineage>
        <taxon>Eukaryota</taxon>
        <taxon>Metazoa</taxon>
        <taxon>Spiralia</taxon>
        <taxon>Lophotrochozoa</taxon>
        <taxon>Mollusca</taxon>
        <taxon>Gastropoda</taxon>
        <taxon>Heterobranchia</taxon>
        <taxon>Euthyneura</taxon>
        <taxon>Panpulmonata</taxon>
        <taxon>Hygrophila</taxon>
        <taxon>Lymnaeoidea</taxon>
        <taxon>Planorbidae</taxon>
        <taxon>Biomphalaria</taxon>
    </lineage>
</organism>
<dbReference type="RefSeq" id="XP_013083628.2">
    <property type="nucleotide sequence ID" value="XM_013228174.2"/>
</dbReference>
<comment type="subcellular location">
    <subcellularLocation>
        <location evidence="1">Cytoplasm</location>
    </subcellularLocation>
</comment>
<keyword evidence="12" id="KW-1185">Reference proteome</keyword>
<protein>
    <submittedName>
        <fullName evidence="13 14">Serine/threonine-protein kinase TBK1-like</fullName>
    </submittedName>
</protein>
<feature type="domain" description="Protein kinase" evidence="10">
    <location>
        <begin position="12"/>
        <end position="317"/>
    </location>
</feature>
<dbReference type="Proteomes" id="UP001165740">
    <property type="component" value="Chromosome 4"/>
</dbReference>
<evidence type="ECO:0000256" key="7">
    <source>
        <dbReference type="ARBA" id="ARBA00022840"/>
    </source>
</evidence>
<evidence type="ECO:0000313" key="14">
    <source>
        <dbReference type="RefSeq" id="XP_013083626.2"/>
    </source>
</evidence>
<dbReference type="FunFam" id="1.10.510.10:FF:000100">
    <property type="entry name" value="inhibitor of nuclear factor kappa-B kinase subunit epsilon"/>
    <property type="match status" value="1"/>
</dbReference>
<keyword evidence="5 8" id="KW-0547">Nucleotide-binding</keyword>
<dbReference type="InterPro" id="IPR017441">
    <property type="entry name" value="Protein_kinase_ATP_BS"/>
</dbReference>
<keyword evidence="6" id="KW-0418">Kinase</keyword>
<evidence type="ECO:0000313" key="13">
    <source>
        <dbReference type="RefSeq" id="XP_013083625.2"/>
    </source>
</evidence>
<keyword evidence="3" id="KW-0723">Serine/threonine-protein kinase</keyword>
<dbReference type="PROSITE" id="PS50053">
    <property type="entry name" value="UBIQUITIN_2"/>
    <property type="match status" value="1"/>
</dbReference>
<dbReference type="InterPro" id="IPR041309">
    <property type="entry name" value="TBK1_CC1"/>
</dbReference>